<dbReference type="EMBL" id="SITD01000060">
    <property type="protein sequence ID" value="TBM25172.1"/>
    <property type="molecule type" value="Genomic_DNA"/>
</dbReference>
<gene>
    <name evidence="2" type="ORF">EYY89_12955</name>
</gene>
<dbReference type="InterPro" id="IPR014710">
    <property type="entry name" value="RmlC-like_jellyroll"/>
</dbReference>
<proteinExistence type="predicted"/>
<dbReference type="Proteomes" id="UP000293380">
    <property type="component" value="Unassembled WGS sequence"/>
</dbReference>
<name>A0A4Q9EIG6_9GAMM</name>
<evidence type="ECO:0000313" key="3">
    <source>
        <dbReference type="Proteomes" id="UP000293380"/>
    </source>
</evidence>
<dbReference type="AlphaFoldDB" id="A0A4Q9EIG6"/>
<dbReference type="InterPro" id="IPR041687">
    <property type="entry name" value="HTH_46"/>
</dbReference>
<comment type="caution">
    <text evidence="2">The sequence shown here is derived from an EMBL/GenBank/DDBJ whole genome shotgun (WGS) entry which is preliminary data.</text>
</comment>
<dbReference type="Gene3D" id="2.60.120.10">
    <property type="entry name" value="Jelly Rolls"/>
    <property type="match status" value="1"/>
</dbReference>
<reference evidence="2 3" key="1">
    <citation type="submission" date="2019-02" db="EMBL/GenBank/DDBJ databases">
        <title>Comparative genomic analysis of the Hafnia genus genomes.</title>
        <authorList>
            <person name="Zhiqiu Y."/>
            <person name="Chao Y."/>
            <person name="Yuhui D."/>
            <person name="Di H."/>
            <person name="Bin L."/>
        </authorList>
    </citation>
    <scope>NUCLEOTIDE SEQUENCE [LARGE SCALE GENOMIC DNA]</scope>
    <source>
        <strain evidence="2 3">PCM_1194</strain>
    </source>
</reference>
<organism evidence="2 3">
    <name type="scientific">Hafnia paralvei</name>
    <dbReference type="NCBI Taxonomy" id="546367"/>
    <lineage>
        <taxon>Bacteria</taxon>
        <taxon>Pseudomonadati</taxon>
        <taxon>Pseudomonadota</taxon>
        <taxon>Gammaproteobacteria</taxon>
        <taxon>Enterobacterales</taxon>
        <taxon>Hafniaceae</taxon>
        <taxon>Hafnia</taxon>
    </lineage>
</organism>
<dbReference type="RefSeq" id="WP_004096110.1">
    <property type="nucleotide sequence ID" value="NZ_CP186712.1"/>
</dbReference>
<protein>
    <recommendedName>
        <fullName evidence="1">IprA winged helix-turn-helix domain-containing protein</fullName>
    </recommendedName>
</protein>
<evidence type="ECO:0000259" key="1">
    <source>
        <dbReference type="Pfam" id="PF15977"/>
    </source>
</evidence>
<dbReference type="SUPFAM" id="SSF51206">
    <property type="entry name" value="cAMP-binding domain-like"/>
    <property type="match status" value="1"/>
</dbReference>
<accession>A0A4Q9EIG6</accession>
<dbReference type="InterPro" id="IPR018490">
    <property type="entry name" value="cNMP-bd_dom_sf"/>
</dbReference>
<feature type="domain" description="IprA winged helix-turn-helix" evidence="1">
    <location>
        <begin position="141"/>
        <end position="208"/>
    </location>
</feature>
<evidence type="ECO:0000313" key="2">
    <source>
        <dbReference type="EMBL" id="TBM25172.1"/>
    </source>
</evidence>
<dbReference type="Pfam" id="PF15977">
    <property type="entry name" value="HTH_46"/>
    <property type="match status" value="1"/>
</dbReference>
<sequence length="210" mass="23672">MEEPQLAVKKAILRIVDVLSTLPNVVHEQLKAGKRYAFEDYGTSSGVLIIKSGSFSVYRRRSDLFLGTISAPNVTSFSEALYNNSFHYIKADEACEAILVYPDDFIQAAEDFDLWEDICLVLSTNLISIFVEQNLNVADTAYEVVKNYLLELADMDDAERYKYNVANYIVERSALSRSAVMAILSDLRKGEFIKMQRAKLISVGKLPKGY</sequence>